<evidence type="ECO:0000313" key="2">
    <source>
        <dbReference type="Proteomes" id="UP000805193"/>
    </source>
</evidence>
<dbReference type="EMBL" id="JABSTQ010009907">
    <property type="protein sequence ID" value="KAG0425004.1"/>
    <property type="molecule type" value="Genomic_DNA"/>
</dbReference>
<reference evidence="1 2" key="1">
    <citation type="journal article" date="2020" name="Cell">
        <title>Large-Scale Comparative Analyses of Tick Genomes Elucidate Their Genetic Diversity and Vector Capacities.</title>
        <authorList>
            <consortium name="Tick Genome and Microbiome Consortium (TIGMIC)"/>
            <person name="Jia N."/>
            <person name="Wang J."/>
            <person name="Shi W."/>
            <person name="Du L."/>
            <person name="Sun Y."/>
            <person name="Zhan W."/>
            <person name="Jiang J.F."/>
            <person name="Wang Q."/>
            <person name="Zhang B."/>
            <person name="Ji P."/>
            <person name="Bell-Sakyi L."/>
            <person name="Cui X.M."/>
            <person name="Yuan T.T."/>
            <person name="Jiang B.G."/>
            <person name="Yang W.F."/>
            <person name="Lam T.T."/>
            <person name="Chang Q.C."/>
            <person name="Ding S.J."/>
            <person name="Wang X.J."/>
            <person name="Zhu J.G."/>
            <person name="Ruan X.D."/>
            <person name="Zhao L."/>
            <person name="Wei J.T."/>
            <person name="Ye R.Z."/>
            <person name="Que T.C."/>
            <person name="Du C.H."/>
            <person name="Zhou Y.H."/>
            <person name="Cheng J.X."/>
            <person name="Dai P.F."/>
            <person name="Guo W.B."/>
            <person name="Han X.H."/>
            <person name="Huang E.J."/>
            <person name="Li L.F."/>
            <person name="Wei W."/>
            <person name="Gao Y.C."/>
            <person name="Liu J.Z."/>
            <person name="Shao H.Z."/>
            <person name="Wang X."/>
            <person name="Wang C.C."/>
            <person name="Yang T.C."/>
            <person name="Huo Q.B."/>
            <person name="Li W."/>
            <person name="Chen H.Y."/>
            <person name="Chen S.E."/>
            <person name="Zhou L.G."/>
            <person name="Ni X.B."/>
            <person name="Tian J.H."/>
            <person name="Sheng Y."/>
            <person name="Liu T."/>
            <person name="Pan Y.S."/>
            <person name="Xia L.Y."/>
            <person name="Li J."/>
            <person name="Zhao F."/>
            <person name="Cao W.C."/>
        </authorList>
    </citation>
    <scope>NUCLEOTIDE SEQUENCE [LARGE SCALE GENOMIC DNA]</scope>
    <source>
        <strain evidence="1">Iper-2018</strain>
    </source>
</reference>
<organism evidence="1 2">
    <name type="scientific">Ixodes persulcatus</name>
    <name type="common">Taiga tick</name>
    <dbReference type="NCBI Taxonomy" id="34615"/>
    <lineage>
        <taxon>Eukaryota</taxon>
        <taxon>Metazoa</taxon>
        <taxon>Ecdysozoa</taxon>
        <taxon>Arthropoda</taxon>
        <taxon>Chelicerata</taxon>
        <taxon>Arachnida</taxon>
        <taxon>Acari</taxon>
        <taxon>Parasitiformes</taxon>
        <taxon>Ixodida</taxon>
        <taxon>Ixodoidea</taxon>
        <taxon>Ixodidae</taxon>
        <taxon>Ixodinae</taxon>
        <taxon>Ixodes</taxon>
    </lineage>
</organism>
<sequence>AGFSTKVLPERQYFVPVPEIFPEDCDPPLDDELTCAICRALLRVPMECRCRHVFCKGCILLWLNTDRTCPLCRVSVQAASLVPAHPLIQNMVGNVKVKCRSPGCSARVAASIYTTHLGVCEYKEVPCPHDLCEHRCPRRTLEDHVKTCPHRILTCELGCGAAVSAGQLENHSCMLKLRLQVPEICPEDCDPPLDEELTCAICHCLLRVPVECRCRHVFCKGCIMLWLNTDSTCPLCRVTVQAASLVPAHPLIQNMVENVKVKCRSPGCSARVAVSIYTTHLGECEFKEVPCPHDLCEHRCPRRALEDHVKTCPHRMLTCELGCGAAVSAIQLDNHSCVLKLRLQGKKLCSHSRDLNRVAPSVLLAKLADSDNTSSSDDDDEGCVYEAKFAELFDAPCTVPKVKAYVSIVRTYSDKANLAGFADRAGCDDSATTLAWTEGAGFPKCG</sequence>
<feature type="non-terminal residue" evidence="1">
    <location>
        <position position="1"/>
    </location>
</feature>
<name>A0AC60PWF3_IXOPE</name>
<evidence type="ECO:0000313" key="1">
    <source>
        <dbReference type="EMBL" id="KAG0425004.1"/>
    </source>
</evidence>
<protein>
    <submittedName>
        <fullName evidence="1">Uncharacterized protein</fullName>
    </submittedName>
</protein>
<proteinExistence type="predicted"/>
<gene>
    <name evidence="1" type="ORF">HPB47_027801</name>
</gene>
<comment type="caution">
    <text evidence="1">The sequence shown here is derived from an EMBL/GenBank/DDBJ whole genome shotgun (WGS) entry which is preliminary data.</text>
</comment>
<dbReference type="Proteomes" id="UP000805193">
    <property type="component" value="Unassembled WGS sequence"/>
</dbReference>
<accession>A0AC60PWF3</accession>
<keyword evidence="2" id="KW-1185">Reference proteome</keyword>